<evidence type="ECO:0000313" key="2">
    <source>
        <dbReference type="Proteomes" id="UP001597307"/>
    </source>
</evidence>
<dbReference type="RefSeq" id="WP_343879580.1">
    <property type="nucleotide sequence ID" value="NZ_JBHUGA010000037.1"/>
</dbReference>
<accession>A0ABW4Q8E8</accession>
<proteinExistence type="predicted"/>
<reference evidence="2" key="1">
    <citation type="journal article" date="2019" name="Int. J. Syst. Evol. Microbiol.">
        <title>The Global Catalogue of Microorganisms (GCM) 10K type strain sequencing project: providing services to taxonomists for standard genome sequencing and annotation.</title>
        <authorList>
            <consortium name="The Broad Institute Genomics Platform"/>
            <consortium name="The Broad Institute Genome Sequencing Center for Infectious Disease"/>
            <person name="Wu L."/>
            <person name="Ma J."/>
        </authorList>
    </citation>
    <scope>NUCLEOTIDE SEQUENCE [LARGE SCALE GENOMIC DNA]</scope>
    <source>
        <strain evidence="2">JCM 11496</strain>
    </source>
</reference>
<keyword evidence="2" id="KW-1185">Reference proteome</keyword>
<sequence>STCFLNTSDYSLKKDPKFGVQLLGTTPLLRQYLAKGADLRQFSMRDLDDIRRANQHPTAPRTGLGHLSSLEIIFEVAA</sequence>
<organism evidence="1 2">
    <name type="scientific">Arthrobacter flavus</name>
    <dbReference type="NCBI Taxonomy" id="95172"/>
    <lineage>
        <taxon>Bacteria</taxon>
        <taxon>Bacillati</taxon>
        <taxon>Actinomycetota</taxon>
        <taxon>Actinomycetes</taxon>
        <taxon>Micrococcales</taxon>
        <taxon>Micrococcaceae</taxon>
        <taxon>Arthrobacter</taxon>
    </lineage>
</organism>
<dbReference type="Proteomes" id="UP001597307">
    <property type="component" value="Unassembled WGS sequence"/>
</dbReference>
<dbReference type="EMBL" id="JBHUGA010000037">
    <property type="protein sequence ID" value="MFD1846995.1"/>
    <property type="molecule type" value="Genomic_DNA"/>
</dbReference>
<evidence type="ECO:0000313" key="1">
    <source>
        <dbReference type="EMBL" id="MFD1846995.1"/>
    </source>
</evidence>
<gene>
    <name evidence="1" type="ORF">ACFSFX_10340</name>
</gene>
<name>A0ABW4Q8E8_9MICC</name>
<protein>
    <submittedName>
        <fullName evidence="1">Uncharacterized protein</fullName>
    </submittedName>
</protein>
<comment type="caution">
    <text evidence="1">The sequence shown here is derived from an EMBL/GenBank/DDBJ whole genome shotgun (WGS) entry which is preliminary data.</text>
</comment>
<feature type="non-terminal residue" evidence="1">
    <location>
        <position position="1"/>
    </location>
</feature>